<comment type="similarity">
    <text evidence="1 4 5">Belongs to the bacterial ribosomal protein bL17 family.</text>
</comment>
<evidence type="ECO:0000313" key="7">
    <source>
        <dbReference type="EMBL" id="OGC52150.1"/>
    </source>
</evidence>
<evidence type="ECO:0000256" key="2">
    <source>
        <dbReference type="ARBA" id="ARBA00022980"/>
    </source>
</evidence>
<name>A0A1F4V522_UNCKA</name>
<dbReference type="GO" id="GO:0003735">
    <property type="term" value="F:structural constituent of ribosome"/>
    <property type="evidence" value="ECO:0007669"/>
    <property type="project" value="InterPro"/>
</dbReference>
<comment type="caution">
    <text evidence="7">The sequence shown here is derived from an EMBL/GenBank/DDBJ whole genome shotgun (WGS) entry which is preliminary data.</text>
</comment>
<dbReference type="AlphaFoldDB" id="A0A1F4V522"/>
<organism evidence="7 8">
    <name type="scientific">candidate division WWE3 bacterium RIFCSPLOWO2_01_FULL_39_13</name>
    <dbReference type="NCBI Taxonomy" id="1802624"/>
    <lineage>
        <taxon>Bacteria</taxon>
        <taxon>Katanobacteria</taxon>
    </lineage>
</organism>
<feature type="compositionally biased region" description="Basic and acidic residues" evidence="6">
    <location>
        <begin position="144"/>
        <end position="159"/>
    </location>
</feature>
<evidence type="ECO:0000313" key="8">
    <source>
        <dbReference type="Proteomes" id="UP000178771"/>
    </source>
</evidence>
<feature type="region of interest" description="Disordered" evidence="6">
    <location>
        <begin position="118"/>
        <end position="159"/>
    </location>
</feature>
<dbReference type="InterPro" id="IPR000456">
    <property type="entry name" value="Ribosomal_bL17"/>
</dbReference>
<keyword evidence="2 4" id="KW-0689">Ribosomal protein</keyword>
<gene>
    <name evidence="4" type="primary">rplQ</name>
    <name evidence="7" type="ORF">A2982_01535</name>
</gene>
<dbReference type="SUPFAM" id="SSF64263">
    <property type="entry name" value="Prokaryotic ribosomal protein L17"/>
    <property type="match status" value="1"/>
</dbReference>
<comment type="subunit">
    <text evidence="4">Part of the 50S ribosomal subunit. Contacts protein L32.</text>
</comment>
<accession>A0A1F4V522</accession>
<evidence type="ECO:0000256" key="6">
    <source>
        <dbReference type="SAM" id="MobiDB-lite"/>
    </source>
</evidence>
<dbReference type="Proteomes" id="UP000178771">
    <property type="component" value="Unassembled WGS sequence"/>
</dbReference>
<dbReference type="NCBIfam" id="TIGR00059">
    <property type="entry name" value="L17"/>
    <property type="match status" value="1"/>
</dbReference>
<dbReference type="GO" id="GO:0022625">
    <property type="term" value="C:cytosolic large ribosomal subunit"/>
    <property type="evidence" value="ECO:0007669"/>
    <property type="project" value="TreeGrafter"/>
</dbReference>
<evidence type="ECO:0000256" key="3">
    <source>
        <dbReference type="ARBA" id="ARBA00023274"/>
    </source>
</evidence>
<dbReference type="GO" id="GO:0006412">
    <property type="term" value="P:translation"/>
    <property type="evidence" value="ECO:0007669"/>
    <property type="project" value="UniProtKB-UniRule"/>
</dbReference>
<dbReference type="Gene3D" id="3.90.1030.10">
    <property type="entry name" value="Ribosomal protein L17"/>
    <property type="match status" value="1"/>
</dbReference>
<dbReference type="HAMAP" id="MF_01368">
    <property type="entry name" value="Ribosomal_bL17"/>
    <property type="match status" value="1"/>
</dbReference>
<proteinExistence type="inferred from homology"/>
<evidence type="ECO:0000256" key="5">
    <source>
        <dbReference type="RuleBase" id="RU000660"/>
    </source>
</evidence>
<dbReference type="PANTHER" id="PTHR14413">
    <property type="entry name" value="RIBOSOMAL PROTEIN L17"/>
    <property type="match status" value="1"/>
</dbReference>
<evidence type="ECO:0000256" key="1">
    <source>
        <dbReference type="ARBA" id="ARBA00008777"/>
    </source>
</evidence>
<keyword evidence="3 4" id="KW-0687">Ribonucleoprotein</keyword>
<dbReference type="PANTHER" id="PTHR14413:SF16">
    <property type="entry name" value="LARGE RIBOSOMAL SUBUNIT PROTEIN BL17M"/>
    <property type="match status" value="1"/>
</dbReference>
<evidence type="ECO:0000256" key="4">
    <source>
        <dbReference type="HAMAP-Rule" id="MF_01368"/>
    </source>
</evidence>
<sequence length="159" mass="18030">MRHRVKGKKFSRNTGSRKALLQGLIVSLFDKESIETSLARAKYMRPEAEKMITMARRGDLASRRILISRLQNRDVVHKLIDDIGVRFKGRPGGYTRIQRTRVRKGDVTEMAQISLIERPVQKSGGKKMPVNKKAVGAKNQSETKAPEKTTSEKKSKVKK</sequence>
<reference evidence="7 8" key="1">
    <citation type="journal article" date="2016" name="Nat. Commun.">
        <title>Thousands of microbial genomes shed light on interconnected biogeochemical processes in an aquifer system.</title>
        <authorList>
            <person name="Anantharaman K."/>
            <person name="Brown C.T."/>
            <person name="Hug L.A."/>
            <person name="Sharon I."/>
            <person name="Castelle C.J."/>
            <person name="Probst A.J."/>
            <person name="Thomas B.C."/>
            <person name="Singh A."/>
            <person name="Wilkins M.J."/>
            <person name="Karaoz U."/>
            <person name="Brodie E.L."/>
            <person name="Williams K.H."/>
            <person name="Hubbard S.S."/>
            <person name="Banfield J.F."/>
        </authorList>
    </citation>
    <scope>NUCLEOTIDE SEQUENCE [LARGE SCALE GENOMIC DNA]</scope>
</reference>
<dbReference type="Pfam" id="PF01196">
    <property type="entry name" value="Ribosomal_L17"/>
    <property type="match status" value="1"/>
</dbReference>
<dbReference type="STRING" id="1802624.A2982_01535"/>
<dbReference type="InterPro" id="IPR036373">
    <property type="entry name" value="Ribosomal_bL17_sf"/>
</dbReference>
<dbReference type="EMBL" id="MEVH01000005">
    <property type="protein sequence ID" value="OGC52150.1"/>
    <property type="molecule type" value="Genomic_DNA"/>
</dbReference>
<protein>
    <recommendedName>
        <fullName evidence="4">Large ribosomal subunit protein bL17</fullName>
    </recommendedName>
</protein>